<keyword evidence="3" id="KW-1185">Reference proteome</keyword>
<evidence type="ECO:0000313" key="2">
    <source>
        <dbReference type="EMBL" id="TBL80092.1"/>
    </source>
</evidence>
<dbReference type="RefSeq" id="WP_165452265.1">
    <property type="nucleotide sequence ID" value="NZ_SIRE01000005.1"/>
</dbReference>
<organism evidence="2 3">
    <name type="scientific">Paenibacillus thalictri</name>
    <dbReference type="NCBI Taxonomy" id="2527873"/>
    <lineage>
        <taxon>Bacteria</taxon>
        <taxon>Bacillati</taxon>
        <taxon>Bacillota</taxon>
        <taxon>Bacilli</taxon>
        <taxon>Bacillales</taxon>
        <taxon>Paenibacillaceae</taxon>
        <taxon>Paenibacillus</taxon>
    </lineage>
</organism>
<reference evidence="2 3" key="1">
    <citation type="submission" date="2019-02" db="EMBL/GenBank/DDBJ databases">
        <title>Paenibacillus sp. nov., isolated from surface-sterilized tissue of Thalictrum simplex L.</title>
        <authorList>
            <person name="Tuo L."/>
        </authorList>
    </citation>
    <scope>NUCLEOTIDE SEQUENCE [LARGE SCALE GENOMIC DNA]</scope>
    <source>
        <strain evidence="2 3">N2SHLJ1</strain>
    </source>
</reference>
<dbReference type="Proteomes" id="UP000293142">
    <property type="component" value="Unassembled WGS sequence"/>
</dbReference>
<proteinExistence type="predicted"/>
<sequence length="110" mass="12907">MWVMLEVCVKLVHVRLFSLLVPFFRSYDYLPEEKVVRILNVMTNHPDNPLESGRIKVWAAAVAHVAMNYDDQYRRRALYQSDFISEHFGISPITLNKKSSYVSKLMNETQ</sequence>
<dbReference type="AlphaFoldDB" id="A0A4Q9DW94"/>
<evidence type="ECO:0000259" key="1">
    <source>
        <dbReference type="Pfam" id="PF19935"/>
    </source>
</evidence>
<dbReference type="InterPro" id="IPR045651">
    <property type="entry name" value="DUF6398"/>
</dbReference>
<name>A0A4Q9DW94_9BACL</name>
<dbReference type="Pfam" id="PF19935">
    <property type="entry name" value="DUF6398"/>
    <property type="match status" value="1"/>
</dbReference>
<accession>A0A4Q9DW94</accession>
<protein>
    <recommendedName>
        <fullName evidence="1">DUF6398 domain-containing protein</fullName>
    </recommendedName>
</protein>
<comment type="caution">
    <text evidence="2">The sequence shown here is derived from an EMBL/GenBank/DDBJ whole genome shotgun (WGS) entry which is preliminary data.</text>
</comment>
<evidence type="ECO:0000313" key="3">
    <source>
        <dbReference type="Proteomes" id="UP000293142"/>
    </source>
</evidence>
<gene>
    <name evidence="2" type="ORF">EYB31_06600</name>
</gene>
<dbReference type="EMBL" id="SIRE01000005">
    <property type="protein sequence ID" value="TBL80092.1"/>
    <property type="molecule type" value="Genomic_DNA"/>
</dbReference>
<feature type="domain" description="DUF6398" evidence="1">
    <location>
        <begin position="33"/>
        <end position="107"/>
    </location>
</feature>